<name>A0A0A9HDG0_ARUDO</name>
<reference evidence="1" key="1">
    <citation type="submission" date="2014-09" db="EMBL/GenBank/DDBJ databases">
        <authorList>
            <person name="Magalhaes I.L.F."/>
            <person name="Oliveira U."/>
            <person name="Santos F.R."/>
            <person name="Vidigal T.H.D.A."/>
            <person name="Brescovit A.D."/>
            <person name="Santos A.J."/>
        </authorList>
    </citation>
    <scope>NUCLEOTIDE SEQUENCE</scope>
    <source>
        <tissue evidence="1">Shoot tissue taken approximately 20 cm above the soil surface</tissue>
    </source>
</reference>
<organism evidence="1">
    <name type="scientific">Arundo donax</name>
    <name type="common">Giant reed</name>
    <name type="synonym">Donax arundinaceus</name>
    <dbReference type="NCBI Taxonomy" id="35708"/>
    <lineage>
        <taxon>Eukaryota</taxon>
        <taxon>Viridiplantae</taxon>
        <taxon>Streptophyta</taxon>
        <taxon>Embryophyta</taxon>
        <taxon>Tracheophyta</taxon>
        <taxon>Spermatophyta</taxon>
        <taxon>Magnoliopsida</taxon>
        <taxon>Liliopsida</taxon>
        <taxon>Poales</taxon>
        <taxon>Poaceae</taxon>
        <taxon>PACMAD clade</taxon>
        <taxon>Arundinoideae</taxon>
        <taxon>Arundineae</taxon>
        <taxon>Arundo</taxon>
    </lineage>
</organism>
<sequence>MKMQRISSTRHQIKIAGTTINFQDRKSASTLSSAFLSDILILPDFQHV</sequence>
<protein>
    <submittedName>
        <fullName evidence="1">Uncharacterized protein</fullName>
    </submittedName>
</protein>
<accession>A0A0A9HDG0</accession>
<dbReference type="AlphaFoldDB" id="A0A0A9HDG0"/>
<dbReference type="EMBL" id="GBRH01164042">
    <property type="protein sequence ID" value="JAE33854.1"/>
    <property type="molecule type" value="Transcribed_RNA"/>
</dbReference>
<reference evidence="1" key="2">
    <citation type="journal article" date="2015" name="Data Brief">
        <title>Shoot transcriptome of the giant reed, Arundo donax.</title>
        <authorList>
            <person name="Barrero R.A."/>
            <person name="Guerrero F.D."/>
            <person name="Moolhuijzen P."/>
            <person name="Goolsby J.A."/>
            <person name="Tidwell J."/>
            <person name="Bellgard S.E."/>
            <person name="Bellgard M.I."/>
        </authorList>
    </citation>
    <scope>NUCLEOTIDE SEQUENCE</scope>
    <source>
        <tissue evidence="1">Shoot tissue taken approximately 20 cm above the soil surface</tissue>
    </source>
</reference>
<evidence type="ECO:0000313" key="1">
    <source>
        <dbReference type="EMBL" id="JAE33854.1"/>
    </source>
</evidence>
<proteinExistence type="predicted"/>